<gene>
    <name evidence="3" type="ORF">GGX14DRAFT_647634</name>
</gene>
<dbReference type="InterPro" id="IPR011333">
    <property type="entry name" value="SKP1/BTB/POZ_sf"/>
</dbReference>
<keyword evidence="4" id="KW-1185">Reference proteome</keyword>
<feature type="domain" description="BTB" evidence="2">
    <location>
        <begin position="28"/>
        <end position="97"/>
    </location>
</feature>
<evidence type="ECO:0000313" key="3">
    <source>
        <dbReference type="EMBL" id="KAJ7204128.1"/>
    </source>
</evidence>
<accession>A0AAD6V6C8</accession>
<evidence type="ECO:0000259" key="2">
    <source>
        <dbReference type="PROSITE" id="PS50097"/>
    </source>
</evidence>
<reference evidence="3" key="1">
    <citation type="submission" date="2023-03" db="EMBL/GenBank/DDBJ databases">
        <title>Massive genome expansion in bonnet fungi (Mycena s.s.) driven by repeated elements and novel gene families across ecological guilds.</title>
        <authorList>
            <consortium name="Lawrence Berkeley National Laboratory"/>
            <person name="Harder C.B."/>
            <person name="Miyauchi S."/>
            <person name="Viragh M."/>
            <person name="Kuo A."/>
            <person name="Thoen E."/>
            <person name="Andreopoulos B."/>
            <person name="Lu D."/>
            <person name="Skrede I."/>
            <person name="Drula E."/>
            <person name="Henrissat B."/>
            <person name="Morin E."/>
            <person name="Kohler A."/>
            <person name="Barry K."/>
            <person name="LaButti K."/>
            <person name="Morin E."/>
            <person name="Salamov A."/>
            <person name="Lipzen A."/>
            <person name="Mereny Z."/>
            <person name="Hegedus B."/>
            <person name="Baldrian P."/>
            <person name="Stursova M."/>
            <person name="Weitz H."/>
            <person name="Taylor A."/>
            <person name="Grigoriev I.V."/>
            <person name="Nagy L.G."/>
            <person name="Martin F."/>
            <person name="Kauserud H."/>
        </authorList>
    </citation>
    <scope>NUCLEOTIDE SEQUENCE</scope>
    <source>
        <strain evidence="3">9144</strain>
    </source>
</reference>
<dbReference type="AlphaFoldDB" id="A0AAD6V6C8"/>
<proteinExistence type="predicted"/>
<evidence type="ECO:0000313" key="4">
    <source>
        <dbReference type="Proteomes" id="UP001219525"/>
    </source>
</evidence>
<dbReference type="PROSITE" id="PS50097">
    <property type="entry name" value="BTB"/>
    <property type="match status" value="1"/>
</dbReference>
<evidence type="ECO:0000256" key="1">
    <source>
        <dbReference type="SAM" id="MobiDB-lite"/>
    </source>
</evidence>
<organism evidence="3 4">
    <name type="scientific">Mycena pura</name>
    <dbReference type="NCBI Taxonomy" id="153505"/>
    <lineage>
        <taxon>Eukaryota</taxon>
        <taxon>Fungi</taxon>
        <taxon>Dikarya</taxon>
        <taxon>Basidiomycota</taxon>
        <taxon>Agaricomycotina</taxon>
        <taxon>Agaricomycetes</taxon>
        <taxon>Agaricomycetidae</taxon>
        <taxon>Agaricales</taxon>
        <taxon>Marasmiineae</taxon>
        <taxon>Mycenaceae</taxon>
        <taxon>Mycena</taxon>
    </lineage>
</organism>
<protein>
    <recommendedName>
        <fullName evidence="2">BTB domain-containing protein</fullName>
    </recommendedName>
</protein>
<feature type="region of interest" description="Disordered" evidence="1">
    <location>
        <begin position="1"/>
        <end position="23"/>
    </location>
</feature>
<name>A0AAD6V6C8_9AGAR</name>
<comment type="caution">
    <text evidence="3">The sequence shown here is derived from an EMBL/GenBank/DDBJ whole genome shotgun (WGS) entry which is preliminary data.</text>
</comment>
<dbReference type="EMBL" id="JARJCW010000048">
    <property type="protein sequence ID" value="KAJ7204128.1"/>
    <property type="molecule type" value="Genomic_DNA"/>
</dbReference>
<dbReference type="Pfam" id="PF00651">
    <property type="entry name" value="BTB"/>
    <property type="match status" value="1"/>
</dbReference>
<sequence length="374" mass="41545">MSDQSTPFIRDAPAPFSGEPDPDNHRAPDFILRFSDGVDFHVHKDFLKLTSDFFDGMFSIPKANGPDDLSRDGLTVLTMAEPNKVLYRLLSLAYPAQSVAGYTAAEADLDVVLALHEAAKKYGFFRVLKLLKEMLPNISFAEAHSHRLFAIARLQELPVLVRKAALHTLKLDVAPSAVKFPEMKLLTWDAVQNLFDFHHACGVAAQSIILRTMSSVEGGPTYRSSHYRGREHEKPLFLVYNWGTQRLFVWWDLKAKHGEECGPARMAGLYQPATLTPAHWFLSHMQSLSYQLRLQPSHESVKQRVLGVAGFNRESIDACPACSEKADRDLATFASQLAVCIEESNMKLADSSCPSGAVSHIRVIPLIAVTVGDL</sequence>
<dbReference type="SUPFAM" id="SSF54695">
    <property type="entry name" value="POZ domain"/>
    <property type="match status" value="1"/>
</dbReference>
<dbReference type="Proteomes" id="UP001219525">
    <property type="component" value="Unassembled WGS sequence"/>
</dbReference>
<dbReference type="InterPro" id="IPR000210">
    <property type="entry name" value="BTB/POZ_dom"/>
</dbReference>
<dbReference type="Gene3D" id="3.30.710.10">
    <property type="entry name" value="Potassium Channel Kv1.1, Chain A"/>
    <property type="match status" value="1"/>
</dbReference>